<protein>
    <submittedName>
        <fullName evidence="3">Succinyl-CoA synthetase, alpha subunit</fullName>
    </submittedName>
</protein>
<feature type="domain" description="CoA-binding" evidence="2">
    <location>
        <begin position="189"/>
        <end position="283"/>
    </location>
</feature>
<accession>A0A1G5RVW4</accession>
<name>A0A1G5RVW4_9FIRM</name>
<dbReference type="EMBL" id="FMWL01000004">
    <property type="protein sequence ID" value="SCZ78275.1"/>
    <property type="molecule type" value="Genomic_DNA"/>
</dbReference>
<dbReference type="InterPro" id="IPR003781">
    <property type="entry name" value="CoA-bd"/>
</dbReference>
<dbReference type="GO" id="GO:0004776">
    <property type="term" value="F:succinate-CoA ligase (GDP-forming) activity"/>
    <property type="evidence" value="ECO:0007669"/>
    <property type="project" value="TreeGrafter"/>
</dbReference>
<dbReference type="GO" id="GO:0006099">
    <property type="term" value="P:tricarboxylic acid cycle"/>
    <property type="evidence" value="ECO:0007669"/>
    <property type="project" value="TreeGrafter"/>
</dbReference>
<dbReference type="Gene3D" id="3.40.50.261">
    <property type="entry name" value="Succinyl-CoA synthetase domains"/>
    <property type="match status" value="2"/>
</dbReference>
<proteinExistence type="predicted"/>
<dbReference type="OrthoDB" id="6193532at2"/>
<dbReference type="Pfam" id="PF02629">
    <property type="entry name" value="CoA_binding"/>
    <property type="match status" value="1"/>
</dbReference>
<evidence type="ECO:0000313" key="4">
    <source>
        <dbReference type="Proteomes" id="UP000199208"/>
    </source>
</evidence>
<dbReference type="Gene3D" id="3.40.50.720">
    <property type="entry name" value="NAD(P)-binding Rossmann-like Domain"/>
    <property type="match status" value="1"/>
</dbReference>
<reference evidence="3 4" key="1">
    <citation type="submission" date="2016-10" db="EMBL/GenBank/DDBJ databases">
        <authorList>
            <person name="de Groot N.N."/>
        </authorList>
    </citation>
    <scope>NUCLEOTIDE SEQUENCE [LARGE SCALE GENOMIC DNA]</scope>
    <source>
        <strain evidence="3 4">DSM 2784</strain>
    </source>
</reference>
<dbReference type="InterPro" id="IPR005811">
    <property type="entry name" value="SUCC_ACL_C"/>
</dbReference>
<dbReference type="AlphaFoldDB" id="A0A1G5RVW4"/>
<dbReference type="InterPro" id="IPR016102">
    <property type="entry name" value="Succinyl-CoA_synth-like"/>
</dbReference>
<organism evidence="3 4">
    <name type="scientific">Acidaminobacter hydrogenoformans DSM 2784</name>
    <dbReference type="NCBI Taxonomy" id="1120920"/>
    <lineage>
        <taxon>Bacteria</taxon>
        <taxon>Bacillati</taxon>
        <taxon>Bacillota</taxon>
        <taxon>Clostridia</taxon>
        <taxon>Peptostreptococcales</taxon>
        <taxon>Acidaminobacteraceae</taxon>
        <taxon>Acidaminobacter</taxon>
    </lineage>
</organism>
<feature type="domain" description="ATP-citrate synthase/succinyl-CoA ligase C-terminal" evidence="1">
    <location>
        <begin position="352"/>
        <end position="512"/>
    </location>
</feature>
<dbReference type="NCBIfam" id="NF004760">
    <property type="entry name" value="PRK06091.1"/>
    <property type="match status" value="1"/>
</dbReference>
<evidence type="ECO:0000259" key="2">
    <source>
        <dbReference type="Pfam" id="PF02629"/>
    </source>
</evidence>
<dbReference type="STRING" id="1120920.SAMN03080599_01187"/>
<dbReference type="GO" id="GO:0009361">
    <property type="term" value="C:succinate-CoA ligase complex (ADP-forming)"/>
    <property type="evidence" value="ECO:0007669"/>
    <property type="project" value="TreeGrafter"/>
</dbReference>
<dbReference type="PANTHER" id="PTHR11117">
    <property type="entry name" value="SUCCINYL-COA LIGASE SUBUNIT ALPHA"/>
    <property type="match status" value="1"/>
</dbReference>
<gene>
    <name evidence="3" type="ORF">SAMN03080599_01187</name>
</gene>
<evidence type="ECO:0000313" key="3">
    <source>
        <dbReference type="EMBL" id="SCZ78275.1"/>
    </source>
</evidence>
<dbReference type="SUPFAM" id="SSF52210">
    <property type="entry name" value="Succinyl-CoA synthetase domains"/>
    <property type="match status" value="2"/>
</dbReference>
<dbReference type="GO" id="GO:0005829">
    <property type="term" value="C:cytosol"/>
    <property type="evidence" value="ECO:0007669"/>
    <property type="project" value="TreeGrafter"/>
</dbReference>
<dbReference type="GO" id="GO:0004775">
    <property type="term" value="F:succinate-CoA ligase (ADP-forming) activity"/>
    <property type="evidence" value="ECO:0007669"/>
    <property type="project" value="TreeGrafter"/>
</dbReference>
<dbReference type="Proteomes" id="UP000199208">
    <property type="component" value="Unassembled WGS sequence"/>
</dbReference>
<keyword evidence="4" id="KW-1185">Reference proteome</keyword>
<evidence type="ECO:0000259" key="1">
    <source>
        <dbReference type="Pfam" id="PF00549"/>
    </source>
</evidence>
<dbReference type="PANTHER" id="PTHR11117:SF24">
    <property type="entry name" value="PROTEIN FDRA"/>
    <property type="match status" value="1"/>
</dbReference>
<dbReference type="RefSeq" id="WP_092589975.1">
    <property type="nucleotide sequence ID" value="NZ_FMWL01000004.1"/>
</dbReference>
<sequence>MAVQTTIRKNAYYDSVTLMLITKDLAKLPGVVDILVGMATELNKELADNLNLMTPELEALSANDFFVTASLTEETTMEKLTEALDDLLTKKKSSGGSSYRPATLQSALNTIPDLNLALISLPGRYAAEEVEKALDAGLHVMLFSDNVSIEDEKRLKEKAVSKDLLMMGPDCGTAMINHVPLAFCNVVSAGNIGIVGASGTGTQEIMSLIDQLGGGVSQVIGTGGRDLKSEIGGLMMLKGLEALTQDPETKVIVLVSKPPAPEIAEKVLSMVKAAGKPVVVDFIGGDRRAIEAAGAAACISLEDAARKAVALSRGEELPGDFSGFDVPEADIDALADHEANKKTSSQKYLRGLFTGGTLADEAMKLLGPQLGTIWSNIPLKPEDQLKDVKVSSEHTIIDFGDDAFTVGRPHPMIDPSTRSERIVEEAAAEVAVMLMDVVLGYGSHPDPAGEVAAQIKDARDNAAKAGGDLTVIASVCGTEGDPQGLKASRETLSEAGAIVMPSNAQAVRLAAKIMKAIQNKQ</sequence>
<dbReference type="Pfam" id="PF00549">
    <property type="entry name" value="Ligase_CoA"/>
    <property type="match status" value="1"/>
</dbReference>